<dbReference type="RefSeq" id="XP_060671328.1">
    <property type="nucleotide sequence ID" value="XM_060815345.1"/>
</dbReference>
<dbReference type="Proteomes" id="UP001652623">
    <property type="component" value="Chromosome 3"/>
</dbReference>
<dbReference type="PANTHER" id="PTHR23155">
    <property type="entry name" value="DISEASE RESISTANCE PROTEIN RP"/>
    <property type="match status" value="1"/>
</dbReference>
<protein>
    <submittedName>
        <fullName evidence="8">Disease resistance protein RPP13</fullName>
    </submittedName>
</protein>
<dbReference type="GeneID" id="112492207"/>
<evidence type="ECO:0000256" key="2">
    <source>
        <dbReference type="ARBA" id="ARBA00022741"/>
    </source>
</evidence>
<keyword evidence="2" id="KW-0547">Nucleotide-binding</keyword>
<dbReference type="CDD" id="cd14798">
    <property type="entry name" value="RX-CC_like"/>
    <property type="match status" value="1"/>
</dbReference>
<dbReference type="PRINTS" id="PR00364">
    <property type="entry name" value="DISEASERSIST"/>
</dbReference>
<gene>
    <name evidence="8" type="primary">LOC112492207</name>
</gene>
<dbReference type="InterPro" id="IPR042197">
    <property type="entry name" value="Apaf_helical"/>
</dbReference>
<proteinExistence type="predicted"/>
<dbReference type="SUPFAM" id="SSF52540">
    <property type="entry name" value="P-loop containing nucleoside triphosphate hydrolases"/>
    <property type="match status" value="1"/>
</dbReference>
<dbReference type="Pfam" id="PF23559">
    <property type="entry name" value="WHD_DRP"/>
    <property type="match status" value="1"/>
</dbReference>
<keyword evidence="3" id="KW-0611">Plant defense</keyword>
<dbReference type="Gene3D" id="1.10.10.10">
    <property type="entry name" value="Winged helix-like DNA-binding domain superfamily/Winged helix DNA-binding domain"/>
    <property type="match status" value="1"/>
</dbReference>
<dbReference type="Pfam" id="PF18052">
    <property type="entry name" value="Rx_N"/>
    <property type="match status" value="1"/>
</dbReference>
<sequence length="585" mass="68049">MNAFLKDSEGKQNDHYMVEALINQIRDTVYEAEDVINTYTAHLIKQQRRKLLKCRRNVEEEDVVGFGDDTTKLVNQLTDEGRLQREVISIIGMGGLGKTTLTRKIYNNAYIKNHFHCCARVNVYQEYTTRVLLLGILKRLVQISDAIYKMSDEELKVPLRDNLKGKRYFIVMDDVWEPRFWDEIKACFPNDLNGSRILITSREKEVASHASSTPPYFLPFLDKDMSWELLCKKVFRGEKCPSNLESLGRTLAESCKGLPLSIVVLGGILANKEKSYRIWYDFIGKVNWFLMEDKKRCSDILALSYNHLPRKLRLCFLYVGVFRKDYVIPTATLTQLWVAEGLISIQNDRRNINDFDIAEYYLEELIDQSLIQVASRRSDGGVKTCRIHDFLRDMCIKMSIQETFYELHVNIAGLRSSNSNPRRLSMQGQESLHYLQILKLEDVKLGQVLDYLYPSKLTNITFVSCKSLDSNDMKVLGKLANLRILKIRVCDMEWSRLYIMAGGFSQLEVFKMIDLNIETWELEEHAVWNLQHLTIEGWENLRNLPDELWSLANLRMVEVLEIQTDLKEKLMKELEVNDGCKLIIN</sequence>
<evidence type="ECO:0000259" key="5">
    <source>
        <dbReference type="Pfam" id="PF18052"/>
    </source>
</evidence>
<dbReference type="Gene3D" id="3.80.10.10">
    <property type="entry name" value="Ribonuclease Inhibitor"/>
    <property type="match status" value="1"/>
</dbReference>
<feature type="domain" description="Disease resistance protein winged helix" evidence="6">
    <location>
        <begin position="321"/>
        <end position="394"/>
    </location>
</feature>
<feature type="domain" description="Disease resistance N-terminal" evidence="5">
    <location>
        <begin position="1"/>
        <end position="50"/>
    </location>
</feature>
<dbReference type="Gene3D" id="3.40.50.300">
    <property type="entry name" value="P-loop containing nucleotide triphosphate hydrolases"/>
    <property type="match status" value="1"/>
</dbReference>
<accession>A0ABM4A3M9</accession>
<dbReference type="InterPro" id="IPR041118">
    <property type="entry name" value="Rx_N"/>
</dbReference>
<dbReference type="InterPro" id="IPR032675">
    <property type="entry name" value="LRR_dom_sf"/>
</dbReference>
<evidence type="ECO:0000313" key="7">
    <source>
        <dbReference type="Proteomes" id="UP001652623"/>
    </source>
</evidence>
<dbReference type="Pfam" id="PF00931">
    <property type="entry name" value="NB-ARC"/>
    <property type="match status" value="1"/>
</dbReference>
<dbReference type="SUPFAM" id="SSF52058">
    <property type="entry name" value="L domain-like"/>
    <property type="match status" value="1"/>
</dbReference>
<dbReference type="InterPro" id="IPR027417">
    <property type="entry name" value="P-loop_NTPase"/>
</dbReference>
<feature type="domain" description="NB-ARC" evidence="4">
    <location>
        <begin position="70"/>
        <end position="238"/>
    </location>
</feature>
<keyword evidence="7" id="KW-1185">Reference proteome</keyword>
<dbReference type="InterPro" id="IPR058922">
    <property type="entry name" value="WHD_DRP"/>
</dbReference>
<evidence type="ECO:0000256" key="1">
    <source>
        <dbReference type="ARBA" id="ARBA00022737"/>
    </source>
</evidence>
<dbReference type="InterPro" id="IPR044974">
    <property type="entry name" value="Disease_R_plants"/>
</dbReference>
<evidence type="ECO:0000259" key="4">
    <source>
        <dbReference type="Pfam" id="PF00931"/>
    </source>
</evidence>
<evidence type="ECO:0000259" key="6">
    <source>
        <dbReference type="Pfam" id="PF23559"/>
    </source>
</evidence>
<dbReference type="PANTHER" id="PTHR23155:SF1193">
    <property type="entry name" value="DISEASE RESISTANCE PROTEIN RPP13-RELATED"/>
    <property type="match status" value="1"/>
</dbReference>
<organism evidence="7 8">
    <name type="scientific">Ziziphus jujuba</name>
    <name type="common">Chinese jujube</name>
    <name type="synonym">Ziziphus sativa</name>
    <dbReference type="NCBI Taxonomy" id="326968"/>
    <lineage>
        <taxon>Eukaryota</taxon>
        <taxon>Viridiplantae</taxon>
        <taxon>Streptophyta</taxon>
        <taxon>Embryophyta</taxon>
        <taxon>Tracheophyta</taxon>
        <taxon>Spermatophyta</taxon>
        <taxon>Magnoliopsida</taxon>
        <taxon>eudicotyledons</taxon>
        <taxon>Gunneridae</taxon>
        <taxon>Pentapetalae</taxon>
        <taxon>rosids</taxon>
        <taxon>fabids</taxon>
        <taxon>Rosales</taxon>
        <taxon>Rhamnaceae</taxon>
        <taxon>Paliureae</taxon>
        <taxon>Ziziphus</taxon>
    </lineage>
</organism>
<evidence type="ECO:0000313" key="8">
    <source>
        <dbReference type="RefSeq" id="XP_060671328.1"/>
    </source>
</evidence>
<keyword evidence="1" id="KW-0677">Repeat</keyword>
<dbReference type="InterPro" id="IPR036388">
    <property type="entry name" value="WH-like_DNA-bd_sf"/>
</dbReference>
<dbReference type="Gene3D" id="1.10.8.430">
    <property type="entry name" value="Helical domain of apoptotic protease-activating factors"/>
    <property type="match status" value="1"/>
</dbReference>
<dbReference type="InterPro" id="IPR002182">
    <property type="entry name" value="NB-ARC"/>
</dbReference>
<name>A0ABM4A3M9_ZIZJJ</name>
<evidence type="ECO:0000256" key="3">
    <source>
        <dbReference type="ARBA" id="ARBA00022821"/>
    </source>
</evidence>
<reference evidence="8" key="1">
    <citation type="submission" date="2025-08" db="UniProtKB">
        <authorList>
            <consortium name="RefSeq"/>
        </authorList>
    </citation>
    <scope>IDENTIFICATION</scope>
    <source>
        <tissue evidence="8">Seedling</tissue>
    </source>
</reference>
<dbReference type="InterPro" id="IPR038005">
    <property type="entry name" value="RX-like_CC"/>
</dbReference>